<organism evidence="1 2">
    <name type="scientific">Halorientalis persicus</name>
    <dbReference type="NCBI Taxonomy" id="1367881"/>
    <lineage>
        <taxon>Archaea</taxon>
        <taxon>Methanobacteriati</taxon>
        <taxon>Methanobacteriota</taxon>
        <taxon>Stenosarchaea group</taxon>
        <taxon>Halobacteria</taxon>
        <taxon>Halobacteriales</taxon>
        <taxon>Haloarculaceae</taxon>
        <taxon>Halorientalis</taxon>
    </lineage>
</organism>
<evidence type="ECO:0000313" key="1">
    <source>
        <dbReference type="EMBL" id="SEO72134.1"/>
    </source>
</evidence>
<dbReference type="EMBL" id="FOCX01000017">
    <property type="protein sequence ID" value="SEO72134.1"/>
    <property type="molecule type" value="Genomic_DNA"/>
</dbReference>
<proteinExistence type="predicted"/>
<protein>
    <submittedName>
        <fullName evidence="1">Uncharacterized protein</fullName>
    </submittedName>
</protein>
<keyword evidence="2" id="KW-1185">Reference proteome</keyword>
<dbReference type="RefSeq" id="WP_092662141.1">
    <property type="nucleotide sequence ID" value="NZ_FOCX01000017.1"/>
</dbReference>
<gene>
    <name evidence="1" type="ORF">SAMN05216388_1017103</name>
</gene>
<dbReference type="Proteomes" id="UP000198775">
    <property type="component" value="Unassembled WGS sequence"/>
</dbReference>
<evidence type="ECO:0000313" key="2">
    <source>
        <dbReference type="Proteomes" id="UP000198775"/>
    </source>
</evidence>
<accession>A0A1H8S109</accession>
<dbReference type="AlphaFoldDB" id="A0A1H8S109"/>
<reference evidence="2" key="1">
    <citation type="submission" date="2016-10" db="EMBL/GenBank/DDBJ databases">
        <authorList>
            <person name="Varghese N."/>
            <person name="Submissions S."/>
        </authorList>
    </citation>
    <scope>NUCLEOTIDE SEQUENCE [LARGE SCALE GENOMIC DNA]</scope>
    <source>
        <strain evidence="2">IBRC-M 10043</strain>
    </source>
</reference>
<name>A0A1H8S109_9EURY</name>
<sequence length="112" mass="12798">MPDDHQTRTLTYRAAPIQWTNWTLPEDAQTILSAALRDVGGSVSHDWIDGLAGGFVDEKTYQLDGVSYRSFVVTRIGITTYEITLSTDEQIDTSHESRPFRERLSYYLRNVL</sequence>